<dbReference type="AlphaFoldDB" id="A0AAW0JAK3"/>
<evidence type="ECO:0000313" key="2">
    <source>
        <dbReference type="EMBL" id="KAK7823805.1"/>
    </source>
</evidence>
<keyword evidence="3" id="KW-1185">Reference proteome</keyword>
<dbReference type="Proteomes" id="UP000237347">
    <property type="component" value="Unassembled WGS sequence"/>
</dbReference>
<comment type="caution">
    <text evidence="2">The sequence shown here is derived from an EMBL/GenBank/DDBJ whole genome shotgun (WGS) entry which is preliminary data.</text>
</comment>
<feature type="compositionally biased region" description="Low complexity" evidence="1">
    <location>
        <begin position="122"/>
        <end position="131"/>
    </location>
</feature>
<dbReference type="EMBL" id="PKMF04000621">
    <property type="protein sequence ID" value="KAK7823805.1"/>
    <property type="molecule type" value="Genomic_DNA"/>
</dbReference>
<reference evidence="2 3" key="1">
    <citation type="journal article" date="2018" name="Sci. Data">
        <title>The draft genome sequence of cork oak.</title>
        <authorList>
            <person name="Ramos A.M."/>
            <person name="Usie A."/>
            <person name="Barbosa P."/>
            <person name="Barros P.M."/>
            <person name="Capote T."/>
            <person name="Chaves I."/>
            <person name="Simoes F."/>
            <person name="Abreu I."/>
            <person name="Carrasquinho I."/>
            <person name="Faro C."/>
            <person name="Guimaraes J.B."/>
            <person name="Mendonca D."/>
            <person name="Nobrega F."/>
            <person name="Rodrigues L."/>
            <person name="Saibo N.J.M."/>
            <person name="Varela M.C."/>
            <person name="Egas C."/>
            <person name="Matos J."/>
            <person name="Miguel C.M."/>
            <person name="Oliveira M.M."/>
            <person name="Ricardo C.P."/>
            <person name="Goncalves S."/>
        </authorList>
    </citation>
    <scope>NUCLEOTIDE SEQUENCE [LARGE SCALE GENOMIC DNA]</scope>
    <source>
        <strain evidence="3">cv. HL8</strain>
    </source>
</reference>
<sequence>MASSTSAVASAFHKASTTPIDFVQRLKRTTPVELAASFSLTPIFNASVSSNFISSAESPKTMVDMNAITKPPWPDPLSQAPPQDTVKATASHLTKPLSSLSSPLSLAIAANAKLLVFSVDRGGSSSLSSGLEQKQGTSIQQERIE</sequence>
<protein>
    <submittedName>
        <fullName evidence="2">Uncharacterized protein</fullName>
    </submittedName>
</protein>
<name>A0AAW0JAK3_QUESU</name>
<feature type="region of interest" description="Disordered" evidence="1">
    <location>
        <begin position="122"/>
        <end position="145"/>
    </location>
</feature>
<accession>A0AAW0JAK3</accession>
<evidence type="ECO:0000313" key="3">
    <source>
        <dbReference type="Proteomes" id="UP000237347"/>
    </source>
</evidence>
<gene>
    <name evidence="2" type="ORF">CFP56_035045</name>
</gene>
<feature type="compositionally biased region" description="Polar residues" evidence="1">
    <location>
        <begin position="132"/>
        <end position="145"/>
    </location>
</feature>
<evidence type="ECO:0000256" key="1">
    <source>
        <dbReference type="SAM" id="MobiDB-lite"/>
    </source>
</evidence>
<proteinExistence type="predicted"/>
<organism evidence="2 3">
    <name type="scientific">Quercus suber</name>
    <name type="common">Cork oak</name>
    <dbReference type="NCBI Taxonomy" id="58331"/>
    <lineage>
        <taxon>Eukaryota</taxon>
        <taxon>Viridiplantae</taxon>
        <taxon>Streptophyta</taxon>
        <taxon>Embryophyta</taxon>
        <taxon>Tracheophyta</taxon>
        <taxon>Spermatophyta</taxon>
        <taxon>Magnoliopsida</taxon>
        <taxon>eudicotyledons</taxon>
        <taxon>Gunneridae</taxon>
        <taxon>Pentapetalae</taxon>
        <taxon>rosids</taxon>
        <taxon>fabids</taxon>
        <taxon>Fagales</taxon>
        <taxon>Fagaceae</taxon>
        <taxon>Quercus</taxon>
    </lineage>
</organism>